<protein>
    <submittedName>
        <fullName evidence="3">Class F sortase</fullName>
    </submittedName>
</protein>
<keyword evidence="4" id="KW-1185">Reference proteome</keyword>
<dbReference type="InterPro" id="IPR042001">
    <property type="entry name" value="Sortase_F"/>
</dbReference>
<evidence type="ECO:0000313" key="4">
    <source>
        <dbReference type="Proteomes" id="UP000268291"/>
    </source>
</evidence>
<evidence type="ECO:0000256" key="1">
    <source>
        <dbReference type="ARBA" id="ARBA00022801"/>
    </source>
</evidence>
<feature type="compositionally biased region" description="Basic residues" evidence="2">
    <location>
        <begin position="57"/>
        <end position="67"/>
    </location>
</feature>
<evidence type="ECO:0000256" key="2">
    <source>
        <dbReference type="SAM" id="MobiDB-lite"/>
    </source>
</evidence>
<dbReference type="EMBL" id="RZGY01000001">
    <property type="protein sequence ID" value="RUQ87089.1"/>
    <property type="molecule type" value="Genomic_DNA"/>
</dbReference>
<dbReference type="Pfam" id="PF04203">
    <property type="entry name" value="Sortase"/>
    <property type="match status" value="1"/>
</dbReference>
<feature type="region of interest" description="Disordered" evidence="2">
    <location>
        <begin position="111"/>
        <end position="133"/>
    </location>
</feature>
<dbReference type="InterPro" id="IPR005754">
    <property type="entry name" value="Sortase"/>
</dbReference>
<name>A0ABY0CBL1_9MICO</name>
<gene>
    <name evidence="3" type="ORF">ELQ93_09185</name>
</gene>
<keyword evidence="1" id="KW-0378">Hydrolase</keyword>
<comment type="caution">
    <text evidence="3">The sequence shown here is derived from an EMBL/GenBank/DDBJ whole genome shotgun (WGS) entry which is preliminary data.</text>
</comment>
<dbReference type="Proteomes" id="UP000268291">
    <property type="component" value="Unassembled WGS sequence"/>
</dbReference>
<proteinExistence type="predicted"/>
<sequence length="298" mass="31853">MGQPRGRQPRLRDPDDRGPALEPRRRARRRGRPRRHQRSGCRSALGRSRSARPDGLRHRRRRSHQPPRGRSTEGRPLIRRHPRRTAAAGAFALVAAILLSGCSATVEAAPTGVASPTSTPTGQTPTAAPPTPAIDVPRVDADTGNQVEPTVAPTIVAVDDLDITVTVRPEGLAADGSMALPENPSVASWYRYGSGPASPGGATVIAAHVDSFEYDIGPFARLVNASVGTIVTVTSEDGAVHRYEIDAVELAEKTGVPWDTVFDRTGEPRLILITCGGEFDGETGHYRSNVIVTARLLP</sequence>
<evidence type="ECO:0000313" key="3">
    <source>
        <dbReference type="EMBL" id="RUQ87089.1"/>
    </source>
</evidence>
<dbReference type="InterPro" id="IPR023365">
    <property type="entry name" value="Sortase_dom-sf"/>
</dbReference>
<feature type="compositionally biased region" description="Low complexity" evidence="2">
    <location>
        <begin position="114"/>
        <end position="126"/>
    </location>
</feature>
<accession>A0ABY0CBL1</accession>
<feature type="compositionally biased region" description="Basic and acidic residues" evidence="2">
    <location>
        <begin position="10"/>
        <end position="24"/>
    </location>
</feature>
<dbReference type="Gene3D" id="2.40.260.10">
    <property type="entry name" value="Sortase"/>
    <property type="match status" value="1"/>
</dbReference>
<organism evidence="3 4">
    <name type="scientific">Labedella gwakjiensis</name>
    <dbReference type="NCBI Taxonomy" id="390269"/>
    <lineage>
        <taxon>Bacteria</taxon>
        <taxon>Bacillati</taxon>
        <taxon>Actinomycetota</taxon>
        <taxon>Actinomycetes</taxon>
        <taxon>Micrococcales</taxon>
        <taxon>Microbacteriaceae</taxon>
        <taxon>Labedella</taxon>
    </lineage>
</organism>
<dbReference type="CDD" id="cd05829">
    <property type="entry name" value="Sortase_F"/>
    <property type="match status" value="1"/>
</dbReference>
<reference evidence="3 4" key="1">
    <citation type="submission" date="2018-12" db="EMBL/GenBank/DDBJ databases">
        <authorList>
            <person name="hu s."/>
            <person name="Xu Y."/>
            <person name="Xu B."/>
            <person name="Li F."/>
        </authorList>
    </citation>
    <scope>NUCLEOTIDE SEQUENCE [LARGE SCALE GENOMIC DNA]</scope>
    <source>
        <strain evidence="3 4">KSW2-17</strain>
    </source>
</reference>
<feature type="region of interest" description="Disordered" evidence="2">
    <location>
        <begin position="1"/>
        <end position="81"/>
    </location>
</feature>
<feature type="compositionally biased region" description="Basic residues" evidence="2">
    <location>
        <begin position="25"/>
        <end position="39"/>
    </location>
</feature>